<evidence type="ECO:0000256" key="1">
    <source>
        <dbReference type="SAM" id="MobiDB-lite"/>
    </source>
</evidence>
<name>A0ABU1VPH3_9GAMM</name>
<dbReference type="Proteomes" id="UP001267878">
    <property type="component" value="Unassembled WGS sequence"/>
</dbReference>
<sequence length="100" mass="11013">MVVIAVVHFISPLIQPIATRPHASLAKAHDFLRHVFQFMPDVRFTHSGASSRLQAGTAAGLPPIQESNPRKQNDNRAVMRACLPCDEDEKGLSNRNARVS</sequence>
<dbReference type="EMBL" id="JAVDVW010000001">
    <property type="protein sequence ID" value="MDR7098998.1"/>
    <property type="molecule type" value="Genomic_DNA"/>
</dbReference>
<proteinExistence type="predicted"/>
<reference evidence="2 3" key="1">
    <citation type="submission" date="2023-07" db="EMBL/GenBank/DDBJ databases">
        <title>Sorghum-associated microbial communities from plants grown in Nebraska, USA.</title>
        <authorList>
            <person name="Schachtman D."/>
        </authorList>
    </citation>
    <scope>NUCLEOTIDE SEQUENCE [LARGE SCALE GENOMIC DNA]</scope>
    <source>
        <strain evidence="2 3">BE187</strain>
    </source>
</reference>
<keyword evidence="3" id="KW-1185">Reference proteome</keyword>
<evidence type="ECO:0000313" key="2">
    <source>
        <dbReference type="EMBL" id="MDR7098998.1"/>
    </source>
</evidence>
<accession>A0ABU1VPH3</accession>
<feature type="region of interest" description="Disordered" evidence="1">
    <location>
        <begin position="53"/>
        <end position="76"/>
    </location>
</feature>
<evidence type="ECO:0000313" key="3">
    <source>
        <dbReference type="Proteomes" id="UP001267878"/>
    </source>
</evidence>
<organism evidence="2 3">
    <name type="scientific">Agrilutibacter niabensis</name>
    <dbReference type="NCBI Taxonomy" id="380628"/>
    <lineage>
        <taxon>Bacteria</taxon>
        <taxon>Pseudomonadati</taxon>
        <taxon>Pseudomonadota</taxon>
        <taxon>Gammaproteobacteria</taxon>
        <taxon>Lysobacterales</taxon>
        <taxon>Lysobacteraceae</taxon>
        <taxon>Agrilutibacter</taxon>
    </lineage>
</organism>
<evidence type="ECO:0008006" key="4">
    <source>
        <dbReference type="Google" id="ProtNLM"/>
    </source>
</evidence>
<protein>
    <recommendedName>
        <fullName evidence="4">Transposase</fullName>
    </recommendedName>
</protein>
<gene>
    <name evidence="2" type="ORF">J2X04_001345</name>
</gene>
<dbReference type="RefSeq" id="WP_310053137.1">
    <property type="nucleotide sequence ID" value="NZ_JAVDVW010000001.1"/>
</dbReference>
<comment type="caution">
    <text evidence="2">The sequence shown here is derived from an EMBL/GenBank/DDBJ whole genome shotgun (WGS) entry which is preliminary data.</text>
</comment>